<protein>
    <submittedName>
        <fullName evidence="1">Uncharacterized protein</fullName>
    </submittedName>
</protein>
<accession>A0A1M6IJM5</accession>
<dbReference type="Proteomes" id="UP000184301">
    <property type="component" value="Unassembled WGS sequence"/>
</dbReference>
<organism evidence="1 2">
    <name type="scientific">Hespellia stercorisuis DSM 15480</name>
    <dbReference type="NCBI Taxonomy" id="1121950"/>
    <lineage>
        <taxon>Bacteria</taxon>
        <taxon>Bacillati</taxon>
        <taxon>Bacillota</taxon>
        <taxon>Clostridia</taxon>
        <taxon>Lachnospirales</taxon>
        <taxon>Lachnospiraceae</taxon>
        <taxon>Hespellia</taxon>
    </lineage>
</organism>
<dbReference type="EMBL" id="FQZY01000007">
    <property type="protein sequence ID" value="SHJ34605.1"/>
    <property type="molecule type" value="Genomic_DNA"/>
</dbReference>
<evidence type="ECO:0000313" key="2">
    <source>
        <dbReference type="Proteomes" id="UP000184301"/>
    </source>
</evidence>
<sequence>MVSGYLKYRNGQWGLENGEDWEVLDLRKSVDMQAGESWRKCRLVPRGEGILVDGEVELTPELADELEITLRQYEWPKIS</sequence>
<evidence type="ECO:0000313" key="1">
    <source>
        <dbReference type="EMBL" id="SHJ34605.1"/>
    </source>
</evidence>
<reference evidence="1 2" key="1">
    <citation type="submission" date="2016-11" db="EMBL/GenBank/DDBJ databases">
        <authorList>
            <person name="Jaros S."/>
            <person name="Januszkiewicz K."/>
            <person name="Wedrychowicz H."/>
        </authorList>
    </citation>
    <scope>NUCLEOTIDE SEQUENCE [LARGE SCALE GENOMIC DNA]</scope>
    <source>
        <strain evidence="1 2">DSM 15480</strain>
    </source>
</reference>
<proteinExistence type="predicted"/>
<name>A0A1M6IJM5_9FIRM</name>
<gene>
    <name evidence="1" type="ORF">SAMN02745243_00365</name>
</gene>
<keyword evidence="2" id="KW-1185">Reference proteome</keyword>
<dbReference type="AlphaFoldDB" id="A0A1M6IJM5"/>
<dbReference type="RefSeq" id="WP_073104266.1">
    <property type="nucleotide sequence ID" value="NZ_FQZY01000007.1"/>
</dbReference>